<evidence type="ECO:0008006" key="3">
    <source>
        <dbReference type="Google" id="ProtNLM"/>
    </source>
</evidence>
<dbReference type="AlphaFoldDB" id="A0A7W8PZJ7"/>
<dbReference type="PANTHER" id="PTHR30289:SF1">
    <property type="entry name" value="PEBP (PHOSPHATIDYLETHANOLAMINE-BINDING PROTEIN) FAMILY PROTEIN"/>
    <property type="match status" value="1"/>
</dbReference>
<gene>
    <name evidence="1" type="ORF">HDG40_001543</name>
</gene>
<dbReference type="InterPro" id="IPR005247">
    <property type="entry name" value="YbhB_YbcL/LppC-like"/>
</dbReference>
<protein>
    <recommendedName>
        <fullName evidence="3">PEBP family protein</fullName>
    </recommendedName>
</protein>
<dbReference type="Pfam" id="PF01161">
    <property type="entry name" value="PBP"/>
    <property type="match status" value="1"/>
</dbReference>
<evidence type="ECO:0000313" key="1">
    <source>
        <dbReference type="EMBL" id="MBB5423401.1"/>
    </source>
</evidence>
<dbReference type="InterPro" id="IPR008914">
    <property type="entry name" value="PEBP"/>
</dbReference>
<sequence length="237" mass="25505">MHHTHGIVLVAYEATQWFPWTDFRRAPARDTVWQQSHWTFLNSQEADMGLFVLPRKAVCVCALLATLPAVAAAEPFSLRVADLDHGRFTNEQVYSGFGCHGENVSPRVSWANLPAGARSVVVTIHDPDAPTGGLGWTHWAVANIPPSQTSLQKGASGNAQLLPAGAIETLTDFGISKYGGPCPPQGKPHRYVVTAYALDVPHIDVSAASSPALVAFQMHGKIVAQARYVATYQSAPN</sequence>
<keyword evidence="2" id="KW-1185">Reference proteome</keyword>
<dbReference type="PANTHER" id="PTHR30289">
    <property type="entry name" value="UNCHARACTERIZED PROTEIN YBCL-RELATED"/>
    <property type="match status" value="1"/>
</dbReference>
<proteinExistence type="predicted"/>
<dbReference type="Gene3D" id="3.90.280.10">
    <property type="entry name" value="PEBP-like"/>
    <property type="match status" value="1"/>
</dbReference>
<dbReference type="EMBL" id="JACHDD010000002">
    <property type="protein sequence ID" value="MBB5423401.1"/>
    <property type="molecule type" value="Genomic_DNA"/>
</dbReference>
<dbReference type="NCBIfam" id="TIGR00481">
    <property type="entry name" value="YbhB/YbcL family Raf kinase inhibitor-like protein"/>
    <property type="match status" value="1"/>
</dbReference>
<organism evidence="1 2">
    <name type="scientific">Paraburkholderia atlantica</name>
    <dbReference type="NCBI Taxonomy" id="2654982"/>
    <lineage>
        <taxon>Bacteria</taxon>
        <taxon>Pseudomonadati</taxon>
        <taxon>Pseudomonadota</taxon>
        <taxon>Betaproteobacteria</taxon>
        <taxon>Burkholderiales</taxon>
        <taxon>Burkholderiaceae</taxon>
        <taxon>Paraburkholderia</taxon>
    </lineage>
</organism>
<dbReference type="CDD" id="cd00865">
    <property type="entry name" value="PEBP_bact_arch"/>
    <property type="match status" value="1"/>
</dbReference>
<reference evidence="1 2" key="1">
    <citation type="submission" date="2020-08" db="EMBL/GenBank/DDBJ databases">
        <title>Genomic Encyclopedia of Type Strains, Phase IV (KMG-V): Genome sequencing to study the core and pangenomes of soil and plant-associated prokaryotes.</title>
        <authorList>
            <person name="Whitman W."/>
        </authorList>
    </citation>
    <scope>NUCLEOTIDE SEQUENCE [LARGE SCALE GENOMIC DNA]</scope>
    <source>
        <strain evidence="1 2">JPY158</strain>
    </source>
</reference>
<accession>A0A7W8PZJ7</accession>
<name>A0A7W8PZJ7_PARAM</name>
<evidence type="ECO:0000313" key="2">
    <source>
        <dbReference type="Proteomes" id="UP000592780"/>
    </source>
</evidence>
<comment type="caution">
    <text evidence="1">The sequence shown here is derived from an EMBL/GenBank/DDBJ whole genome shotgun (WGS) entry which is preliminary data.</text>
</comment>
<dbReference type="Proteomes" id="UP000592780">
    <property type="component" value="Unassembled WGS sequence"/>
</dbReference>
<dbReference type="InterPro" id="IPR036610">
    <property type="entry name" value="PEBP-like_sf"/>
</dbReference>
<dbReference type="SUPFAM" id="SSF49777">
    <property type="entry name" value="PEBP-like"/>
    <property type="match status" value="1"/>
</dbReference>